<proteinExistence type="predicted"/>
<dbReference type="GeneID" id="61186630"/>
<dbReference type="Proteomes" id="UP000321332">
    <property type="component" value="Chromosome"/>
</dbReference>
<keyword evidence="1" id="KW-1133">Transmembrane helix</keyword>
<reference evidence="2 3" key="1">
    <citation type="submission" date="2019-06" db="EMBL/GenBank/DDBJ databases">
        <title>Genome analyses of bacteria isolated from kimchi.</title>
        <authorList>
            <person name="Lee S."/>
            <person name="Ahn S."/>
            <person name="Roh S."/>
        </authorList>
    </citation>
    <scope>NUCLEOTIDE SEQUENCE [LARGE SCALE GENOMIC DNA]</scope>
    <source>
        <strain evidence="2 3">CBA3620</strain>
    </source>
</reference>
<feature type="transmembrane region" description="Helical" evidence="1">
    <location>
        <begin position="62"/>
        <end position="81"/>
    </location>
</feature>
<sequence length="158" mass="17920">MLKTLFGAPKPGLSDQEYIDLVKLQTNFLAISFIIFAVILFVASFPIYYFFGHIIGSFASGLYSGLFSGALAAKLMSIIYLSNPNWVHSQKIKNTDERVQYIRQRADALTLKILLVIFYLIFVVGCGYFPTYGWYLSAPLLLLLSLTYGLRWLLNKLL</sequence>
<dbReference type="EMBL" id="CP042374">
    <property type="protein sequence ID" value="QEA33123.1"/>
    <property type="molecule type" value="Genomic_DNA"/>
</dbReference>
<dbReference type="AlphaFoldDB" id="A0AAE6M346"/>
<dbReference type="OMA" id="IYYFYGH"/>
<name>A0AAE6M346_LEUCA</name>
<feature type="transmembrane region" description="Helical" evidence="1">
    <location>
        <begin position="28"/>
        <end position="50"/>
    </location>
</feature>
<keyword evidence="1" id="KW-0472">Membrane</keyword>
<accession>A0AAE6M346</accession>
<evidence type="ECO:0000256" key="1">
    <source>
        <dbReference type="SAM" id="Phobius"/>
    </source>
</evidence>
<feature type="transmembrane region" description="Helical" evidence="1">
    <location>
        <begin position="136"/>
        <end position="154"/>
    </location>
</feature>
<organism evidence="2 3">
    <name type="scientific">Leuconostoc carnosum</name>
    <dbReference type="NCBI Taxonomy" id="1252"/>
    <lineage>
        <taxon>Bacteria</taxon>
        <taxon>Bacillati</taxon>
        <taxon>Bacillota</taxon>
        <taxon>Bacilli</taxon>
        <taxon>Lactobacillales</taxon>
        <taxon>Lactobacillaceae</taxon>
        <taxon>Leuconostoc</taxon>
    </lineage>
</organism>
<feature type="transmembrane region" description="Helical" evidence="1">
    <location>
        <begin position="109"/>
        <end position="130"/>
    </location>
</feature>
<evidence type="ECO:0000313" key="3">
    <source>
        <dbReference type="Proteomes" id="UP000321332"/>
    </source>
</evidence>
<evidence type="ECO:0000313" key="2">
    <source>
        <dbReference type="EMBL" id="QEA33123.1"/>
    </source>
</evidence>
<keyword evidence="1" id="KW-0812">Transmembrane</keyword>
<protein>
    <submittedName>
        <fullName evidence="2">Uncharacterized protein</fullName>
    </submittedName>
</protein>
<gene>
    <name evidence="2" type="ORF">FGL89_02660</name>
</gene>
<dbReference type="RefSeq" id="WP_014973942.1">
    <property type="nucleotide sequence ID" value="NZ_CP042374.1"/>
</dbReference>